<gene>
    <name evidence="4" type="ORF">WJU16_02685</name>
</gene>
<dbReference type="Proteomes" id="UP001485459">
    <property type="component" value="Chromosome"/>
</dbReference>
<name>A0ABZ2YQ80_9BACT</name>
<dbReference type="PRINTS" id="PR01171">
    <property type="entry name" value="BCTLIPOCALIN"/>
</dbReference>
<protein>
    <submittedName>
        <fullName evidence="4">Lipocalin family protein</fullName>
    </submittedName>
</protein>
<evidence type="ECO:0000256" key="2">
    <source>
        <dbReference type="PIRNR" id="PIRNR036893"/>
    </source>
</evidence>
<evidence type="ECO:0000313" key="4">
    <source>
        <dbReference type="EMBL" id="WZN41941.1"/>
    </source>
</evidence>
<evidence type="ECO:0000259" key="3">
    <source>
        <dbReference type="Pfam" id="PF08212"/>
    </source>
</evidence>
<dbReference type="RefSeq" id="WP_341836784.1">
    <property type="nucleotide sequence ID" value="NZ_CP149822.1"/>
</dbReference>
<evidence type="ECO:0000256" key="1">
    <source>
        <dbReference type="ARBA" id="ARBA00006889"/>
    </source>
</evidence>
<keyword evidence="5" id="KW-1185">Reference proteome</keyword>
<dbReference type="InterPro" id="IPR002446">
    <property type="entry name" value="Lipocalin_bac"/>
</dbReference>
<dbReference type="PANTHER" id="PTHR10612">
    <property type="entry name" value="APOLIPOPROTEIN D"/>
    <property type="match status" value="1"/>
</dbReference>
<reference evidence="5" key="1">
    <citation type="submission" date="2024-03" db="EMBL/GenBank/DDBJ databases">
        <title>Chitinophaga horti sp. nov., isolated from garden soil.</title>
        <authorList>
            <person name="Lee D.S."/>
            <person name="Han D.M."/>
            <person name="Baek J.H."/>
            <person name="Choi D.G."/>
            <person name="Jeon J.H."/>
            <person name="Jeon C.O."/>
        </authorList>
    </citation>
    <scope>NUCLEOTIDE SEQUENCE [LARGE SCALE GENOMIC DNA]</scope>
    <source>
        <strain evidence="5">GPA1</strain>
    </source>
</reference>
<evidence type="ECO:0000313" key="5">
    <source>
        <dbReference type="Proteomes" id="UP001485459"/>
    </source>
</evidence>
<dbReference type="SUPFAM" id="SSF50814">
    <property type="entry name" value="Lipocalins"/>
    <property type="match status" value="1"/>
</dbReference>
<dbReference type="PANTHER" id="PTHR10612:SF34">
    <property type="entry name" value="APOLIPOPROTEIN D"/>
    <property type="match status" value="1"/>
</dbReference>
<proteinExistence type="inferred from homology"/>
<dbReference type="PIRSF" id="PIRSF036893">
    <property type="entry name" value="Lipocalin_ApoD"/>
    <property type="match status" value="1"/>
</dbReference>
<comment type="similarity">
    <text evidence="1 2">Belongs to the calycin superfamily. Lipocalin family.</text>
</comment>
<dbReference type="InterPro" id="IPR022272">
    <property type="entry name" value="Lipocalin_CS"/>
</dbReference>
<dbReference type="InterPro" id="IPR000566">
    <property type="entry name" value="Lipocln_cytosolic_FA-bd_dom"/>
</dbReference>
<dbReference type="Pfam" id="PF08212">
    <property type="entry name" value="Lipocalin_2"/>
    <property type="match status" value="1"/>
</dbReference>
<feature type="domain" description="Lipocalin/cytosolic fatty-acid binding" evidence="3">
    <location>
        <begin position="38"/>
        <end position="176"/>
    </location>
</feature>
<accession>A0ABZ2YQ80</accession>
<dbReference type="PROSITE" id="PS00213">
    <property type="entry name" value="LIPOCALIN"/>
    <property type="match status" value="1"/>
</dbReference>
<organism evidence="4 5">
    <name type="scientific">Chitinophaga pollutisoli</name>
    <dbReference type="NCBI Taxonomy" id="3133966"/>
    <lineage>
        <taxon>Bacteria</taxon>
        <taxon>Pseudomonadati</taxon>
        <taxon>Bacteroidota</taxon>
        <taxon>Chitinophagia</taxon>
        <taxon>Chitinophagales</taxon>
        <taxon>Chitinophagaceae</taxon>
        <taxon>Chitinophaga</taxon>
    </lineage>
</organism>
<dbReference type="InterPro" id="IPR022271">
    <property type="entry name" value="Lipocalin_ApoD"/>
</dbReference>
<dbReference type="InterPro" id="IPR012674">
    <property type="entry name" value="Calycin"/>
</dbReference>
<dbReference type="CDD" id="cd19438">
    <property type="entry name" value="lipocalin_Blc-like"/>
    <property type="match status" value="1"/>
</dbReference>
<dbReference type="InterPro" id="IPR047202">
    <property type="entry name" value="Lipocalin_Blc-like_dom"/>
</dbReference>
<sequence>MKKSTLYWTLALAGGALLLRNATRVSIPKGAKAVRPFNLRKYLGQWYEIARLDYRWERSLNNVSAFYSQNADGSVKVENRGYDYKRGKWRESTGKAKPVFLEDEARLKVSFFGPFYAGYNVVAIDREYRHALVFGNDLRYMWILSRDPEIPDEIRDQYLAYAREIGYDTEKLVWVEHD</sequence>
<dbReference type="Gene3D" id="2.40.128.20">
    <property type="match status" value="1"/>
</dbReference>
<dbReference type="EMBL" id="CP149822">
    <property type="protein sequence ID" value="WZN41941.1"/>
    <property type="molecule type" value="Genomic_DNA"/>
</dbReference>